<dbReference type="SUPFAM" id="SSF56574">
    <property type="entry name" value="Serpins"/>
    <property type="match status" value="1"/>
</dbReference>
<feature type="domain" description="Serpin" evidence="4">
    <location>
        <begin position="59"/>
        <end position="454"/>
    </location>
</feature>
<dbReference type="GO" id="GO:0004867">
    <property type="term" value="F:serine-type endopeptidase inhibitor activity"/>
    <property type="evidence" value="ECO:0007669"/>
    <property type="project" value="InterPro"/>
</dbReference>
<comment type="caution">
    <text evidence="5">The sequence shown here is derived from an EMBL/GenBank/DDBJ whole genome shotgun (WGS) entry which is preliminary data.</text>
</comment>
<dbReference type="InterPro" id="IPR000215">
    <property type="entry name" value="Serpin_fam"/>
</dbReference>
<accession>A0AA88KQI3</accession>
<evidence type="ECO:0000256" key="1">
    <source>
        <dbReference type="ARBA" id="ARBA00009500"/>
    </source>
</evidence>
<sequence length="458" mass="51591">MPKELNTANKQLQPRISTTKSKTQQGSKNHTESTPQFTVAIDKSHENKLQTAQNAVGSVMLSQLMKQNSNGASLSNLVFSPFSFFHVMLMILMGSKDETLSELVHALQLKESMMVSCSEGCSSEQELNPLQYWKMEHLECYMNTCMKYFKMTSSEETSANVESSSTPISVSLSVANRLFLEQSLNVKLEYLSELKQYFNSEPELCNFKEQPMEQVQKINSWIESKTNGRIPNMLSSSDVSESTSLILVNAIHFLGTWMHKFNINRTNPRASFRTLMDPTGETTKCERMSMFSSGGIILSIPLTVESEQEFDEWFLSKLANVKQITPTTRLKFRKVEIPKFNMEVKENLTDVLKSSPLNMQHAFSPLQANFTGISENVNGQRIFISKIIQKVYIKADEDGTEAAACTMVGLGKGGARRSQTTEKLYEFVVDRPFAFVLHHLPTKSVLFCGKINSFSSGQ</sequence>
<dbReference type="CDD" id="cd00172">
    <property type="entry name" value="serpin"/>
    <property type="match status" value="1"/>
</dbReference>
<evidence type="ECO:0000256" key="2">
    <source>
        <dbReference type="RuleBase" id="RU000411"/>
    </source>
</evidence>
<comment type="similarity">
    <text evidence="1 2">Belongs to the serpin family.</text>
</comment>
<evidence type="ECO:0000313" key="6">
    <source>
        <dbReference type="Proteomes" id="UP000816034"/>
    </source>
</evidence>
<dbReference type="PANTHER" id="PTHR11461:SF211">
    <property type="entry name" value="GH10112P-RELATED"/>
    <property type="match status" value="1"/>
</dbReference>
<dbReference type="AlphaFoldDB" id="A0AA88KQI3"/>
<dbReference type="Pfam" id="PF00079">
    <property type="entry name" value="Serpin"/>
    <property type="match status" value="1"/>
</dbReference>
<name>A0AA88KQI3_NAELO</name>
<protein>
    <recommendedName>
        <fullName evidence="4">Serpin domain-containing protein</fullName>
    </recommendedName>
</protein>
<gene>
    <name evidence="5" type="ORF">C9374_004032</name>
</gene>
<dbReference type="InterPro" id="IPR042185">
    <property type="entry name" value="Serpin_sf_2"/>
</dbReference>
<dbReference type="InterPro" id="IPR042178">
    <property type="entry name" value="Serpin_sf_1"/>
</dbReference>
<dbReference type="GeneID" id="68096487"/>
<dbReference type="PANTHER" id="PTHR11461">
    <property type="entry name" value="SERINE PROTEASE INHIBITOR, SERPIN"/>
    <property type="match status" value="1"/>
</dbReference>
<organism evidence="5 6">
    <name type="scientific">Naegleria lovaniensis</name>
    <name type="common">Amoeba</name>
    <dbReference type="NCBI Taxonomy" id="51637"/>
    <lineage>
        <taxon>Eukaryota</taxon>
        <taxon>Discoba</taxon>
        <taxon>Heterolobosea</taxon>
        <taxon>Tetramitia</taxon>
        <taxon>Eutetramitia</taxon>
        <taxon>Vahlkampfiidae</taxon>
        <taxon>Naegleria</taxon>
    </lineage>
</organism>
<evidence type="ECO:0000313" key="5">
    <source>
        <dbReference type="EMBL" id="KAG2394268.1"/>
    </source>
</evidence>
<evidence type="ECO:0000259" key="4">
    <source>
        <dbReference type="SMART" id="SM00093"/>
    </source>
</evidence>
<dbReference type="Proteomes" id="UP000816034">
    <property type="component" value="Unassembled WGS sequence"/>
</dbReference>
<keyword evidence="6" id="KW-1185">Reference proteome</keyword>
<feature type="region of interest" description="Disordered" evidence="3">
    <location>
        <begin position="1"/>
        <end position="34"/>
    </location>
</feature>
<dbReference type="GO" id="GO:0005615">
    <property type="term" value="C:extracellular space"/>
    <property type="evidence" value="ECO:0007669"/>
    <property type="project" value="InterPro"/>
</dbReference>
<dbReference type="Gene3D" id="3.30.497.10">
    <property type="entry name" value="Antithrombin, subunit I, domain 2"/>
    <property type="match status" value="2"/>
</dbReference>
<dbReference type="InterPro" id="IPR036186">
    <property type="entry name" value="Serpin_sf"/>
</dbReference>
<dbReference type="SMART" id="SM00093">
    <property type="entry name" value="SERPIN"/>
    <property type="match status" value="1"/>
</dbReference>
<evidence type="ECO:0000256" key="3">
    <source>
        <dbReference type="SAM" id="MobiDB-lite"/>
    </source>
</evidence>
<proteinExistence type="inferred from homology"/>
<dbReference type="Gene3D" id="2.30.39.10">
    <property type="entry name" value="Alpha-1-antitrypsin, domain 1"/>
    <property type="match status" value="1"/>
</dbReference>
<dbReference type="InterPro" id="IPR023796">
    <property type="entry name" value="Serpin_dom"/>
</dbReference>
<reference evidence="5 6" key="1">
    <citation type="journal article" date="2018" name="BMC Genomics">
        <title>The genome of Naegleria lovaniensis, the basis for a comparative approach to unravel pathogenicity factors of the human pathogenic amoeba N. fowleri.</title>
        <authorList>
            <person name="Liechti N."/>
            <person name="Schurch N."/>
            <person name="Bruggmann R."/>
            <person name="Wittwer M."/>
        </authorList>
    </citation>
    <scope>NUCLEOTIDE SEQUENCE [LARGE SCALE GENOMIC DNA]</scope>
    <source>
        <strain evidence="5 6">ATCC 30569</strain>
    </source>
</reference>
<dbReference type="RefSeq" id="XP_044556162.1">
    <property type="nucleotide sequence ID" value="XM_044693627.1"/>
</dbReference>
<dbReference type="EMBL" id="PYSW02000001">
    <property type="protein sequence ID" value="KAG2394268.1"/>
    <property type="molecule type" value="Genomic_DNA"/>
</dbReference>